<evidence type="ECO:0008006" key="4">
    <source>
        <dbReference type="Google" id="ProtNLM"/>
    </source>
</evidence>
<evidence type="ECO:0000256" key="1">
    <source>
        <dbReference type="SAM" id="MobiDB-lite"/>
    </source>
</evidence>
<keyword evidence="3" id="KW-1185">Reference proteome</keyword>
<evidence type="ECO:0000313" key="2">
    <source>
        <dbReference type="EMBL" id="MFB9259512.1"/>
    </source>
</evidence>
<dbReference type="SUPFAM" id="SSF53474">
    <property type="entry name" value="alpha/beta-Hydrolases"/>
    <property type="match status" value="1"/>
</dbReference>
<reference evidence="2 3" key="1">
    <citation type="submission" date="2024-09" db="EMBL/GenBank/DDBJ databases">
        <authorList>
            <person name="Sun Q."/>
            <person name="Mori K."/>
        </authorList>
    </citation>
    <scope>NUCLEOTIDE SEQUENCE [LARGE SCALE GENOMIC DNA]</scope>
    <source>
        <strain evidence="2 3">CCM 7659</strain>
    </source>
</reference>
<dbReference type="Gene3D" id="3.40.50.1820">
    <property type="entry name" value="alpha/beta hydrolase"/>
    <property type="match status" value="1"/>
</dbReference>
<dbReference type="Proteomes" id="UP001589700">
    <property type="component" value="Unassembled WGS sequence"/>
</dbReference>
<evidence type="ECO:0000313" key="3">
    <source>
        <dbReference type="Proteomes" id="UP001589700"/>
    </source>
</evidence>
<protein>
    <recommendedName>
        <fullName evidence="4">Alpha/beta hydrolase</fullName>
    </recommendedName>
</protein>
<sequence>MVILGEVAGGGREKPQDEDDDDNTARSRRKVSAEMTGTGQGRPACPVERSGAVVLLGSVLIAVAAAVISVPEAAARGVAPREVATREVALREAAQREAAPRALGQGAPDCDGPGVLLVHDLAETVDSWDPLAADLERAGWCPVRHVWGNPRPGDVPLPVGGLTGVESAAMDLAVARAWLPTEPDRAESGPSVDVHTRAGDDVVVVAKGMGALVVQRALQLATTGTAPDSEPAPDSRAATHPGPDSRAADRVSHLITLGPVWNGTNVLGIADIEDLSRELGTFEAILAWEKTWMDPLCEGCREAVRGSELLETLHREGIRSPGVEYTDIATATDLLVHPPLEQSPPPVALHVVPPPDGGLPAWHGELGRDPASRALVLDVLEAT</sequence>
<accession>A0ABV5JP62</accession>
<dbReference type="RefSeq" id="WP_182631123.1">
    <property type="nucleotide sequence ID" value="NZ_JAALDM010000032.1"/>
</dbReference>
<name>A0ABV5JP62_9ACTN</name>
<proteinExistence type="predicted"/>
<gene>
    <name evidence="2" type="ORF">ACFFVD_06835</name>
</gene>
<comment type="caution">
    <text evidence="2">The sequence shown here is derived from an EMBL/GenBank/DDBJ whole genome shotgun (WGS) entry which is preliminary data.</text>
</comment>
<dbReference type="InterPro" id="IPR029058">
    <property type="entry name" value="AB_hydrolase_fold"/>
</dbReference>
<organism evidence="2 3">
    <name type="scientific">Dietzia aerolata</name>
    <dbReference type="NCBI Taxonomy" id="595984"/>
    <lineage>
        <taxon>Bacteria</taxon>
        <taxon>Bacillati</taxon>
        <taxon>Actinomycetota</taxon>
        <taxon>Actinomycetes</taxon>
        <taxon>Mycobacteriales</taxon>
        <taxon>Dietziaceae</taxon>
        <taxon>Dietzia</taxon>
    </lineage>
</organism>
<feature type="region of interest" description="Disordered" evidence="1">
    <location>
        <begin position="1"/>
        <end position="44"/>
    </location>
</feature>
<feature type="region of interest" description="Disordered" evidence="1">
    <location>
        <begin position="223"/>
        <end position="248"/>
    </location>
</feature>
<dbReference type="EMBL" id="JBHMDY010000004">
    <property type="protein sequence ID" value="MFB9259512.1"/>
    <property type="molecule type" value="Genomic_DNA"/>
</dbReference>